<sequence length="133" mass="14898">MPDFESLRNRKGVSVIYDGDCPFCANYIRIVRLRKTVGDVQLIDARQDLELAAQMRGLGYDLDNGMVAIIDGEVAYDDEAVHRLALLSSNSTLLNRINKTIMGNKPVSMVLYPILKLGRRMTLRLLGRTSILS</sequence>
<proteinExistence type="predicted"/>
<organism evidence="1 2">
    <name type="scientific">Bordetella genomosp. 6</name>
    <dbReference type="NCBI Taxonomy" id="463024"/>
    <lineage>
        <taxon>Bacteria</taxon>
        <taxon>Pseudomonadati</taxon>
        <taxon>Pseudomonadota</taxon>
        <taxon>Betaproteobacteria</taxon>
        <taxon>Burkholderiales</taxon>
        <taxon>Alcaligenaceae</taxon>
        <taxon>Bordetella</taxon>
    </lineage>
</organism>
<dbReference type="EMBL" id="NEVV01000005">
    <property type="protein sequence ID" value="OZI75375.1"/>
    <property type="molecule type" value="Genomic_DNA"/>
</dbReference>
<reference evidence="1 2" key="1">
    <citation type="submission" date="2017-05" db="EMBL/GenBank/DDBJ databases">
        <title>Complete and WGS of Bordetella genogroups.</title>
        <authorList>
            <person name="Spilker T."/>
            <person name="Lipuma J."/>
        </authorList>
    </citation>
    <scope>NUCLEOTIDE SEQUENCE [LARGE SCALE GENOMIC DNA]</scope>
    <source>
        <strain evidence="1 2">AU3139</strain>
    </source>
</reference>
<dbReference type="Pfam" id="PF04134">
    <property type="entry name" value="DCC1-like"/>
    <property type="match status" value="1"/>
</dbReference>
<dbReference type="InterPro" id="IPR007263">
    <property type="entry name" value="DCC1-like"/>
</dbReference>
<evidence type="ECO:0008006" key="3">
    <source>
        <dbReference type="Google" id="ProtNLM"/>
    </source>
</evidence>
<comment type="caution">
    <text evidence="1">The sequence shown here is derived from an EMBL/GenBank/DDBJ whole genome shotgun (WGS) entry which is preliminary data.</text>
</comment>
<evidence type="ECO:0000313" key="2">
    <source>
        <dbReference type="Proteomes" id="UP000216524"/>
    </source>
</evidence>
<keyword evidence="2" id="KW-1185">Reference proteome</keyword>
<dbReference type="Proteomes" id="UP000216524">
    <property type="component" value="Unassembled WGS sequence"/>
</dbReference>
<dbReference type="RefSeq" id="WP_068925583.1">
    <property type="nucleotide sequence ID" value="NZ_NEVV01000005.1"/>
</dbReference>
<gene>
    <name evidence="1" type="ORF">CAL23_15710</name>
</gene>
<name>A0ABX4FFT9_9BORD</name>
<evidence type="ECO:0000313" key="1">
    <source>
        <dbReference type="EMBL" id="OZI75375.1"/>
    </source>
</evidence>
<protein>
    <recommendedName>
        <fullName evidence="3">DUF393 domain-containing protein</fullName>
    </recommendedName>
</protein>
<accession>A0ABX4FFT9</accession>